<sequence length="627" mass="71722">MTYGSFFAPSEDNNWAGRLALSWKSSATDRWNLDLSRRIAIDQGFSRTFINAAGDVGDPSYPWIWKNRIDHAPTIFEDNLQTSLKWRRTLSTTGYTEMQFSRFFSAQRRDVQGKLWTEYEPPDDLSLPLLPCDTCTVPCDTCQSRRAPCDTCYSDNPARTDYFRDTGDDNTWQDRRSLAYRVTWGLTKRVRRNEFELGLEHQSQTAQYVTIENPWDPDPQGLGGTHDIWRVHPWIGDLYVGDRLEFEGFTANLGLRADYWFVGREAERALADIADTVSITPTTREEFFNNTHSFFGRRYKLKFSPRMSVAHPITEHSSFFFNYGEFTQIPSYRFVYSKLTSISSESFPLLGNPNLNPQVSINYEVGAKHQFESGAAVNATFFVKDLYDYPVSTLFTRTQGSNLVPVLIYLNGHYARSRGFEVEVEKRRGAGYWSGKISYTFQQTRGKSSDPNEAKIAQLGQFDAAETRLSETFVSWNRPHKVSVNFDLRFTDRAPHALEWLKQTGINFYVQGQSGRAYTPVFGPNSTRSAEPNSRNALFQVTADMKLDRAIRFGAQRFDVSLAGQNIFGTRVINRVDGVTGRGRVWGVGQYDPAVFDVNDFVKQSQVDDPSNYGPPAQWRLALDYDF</sequence>
<dbReference type="EMBL" id="VBPB01000147">
    <property type="protein sequence ID" value="TMQ71752.1"/>
    <property type="molecule type" value="Genomic_DNA"/>
</dbReference>
<evidence type="ECO:0000256" key="7">
    <source>
        <dbReference type="ARBA" id="ARBA00023237"/>
    </source>
</evidence>
<evidence type="ECO:0000256" key="4">
    <source>
        <dbReference type="ARBA" id="ARBA00022692"/>
    </source>
</evidence>
<evidence type="ECO:0000256" key="2">
    <source>
        <dbReference type="ARBA" id="ARBA00022448"/>
    </source>
</evidence>
<keyword evidence="4" id="KW-0812">Transmembrane</keyword>
<dbReference type="GO" id="GO:0015344">
    <property type="term" value="F:siderophore uptake transmembrane transporter activity"/>
    <property type="evidence" value="ECO:0007669"/>
    <property type="project" value="TreeGrafter"/>
</dbReference>
<evidence type="ECO:0000256" key="5">
    <source>
        <dbReference type="ARBA" id="ARBA00022729"/>
    </source>
</evidence>
<reference evidence="9 10" key="1">
    <citation type="journal article" date="2019" name="Nat. Microbiol.">
        <title>Mediterranean grassland soil C-N compound turnover is dependent on rainfall and depth, and is mediated by genomically divergent microorganisms.</title>
        <authorList>
            <person name="Diamond S."/>
            <person name="Andeer P.F."/>
            <person name="Li Z."/>
            <person name="Crits-Christoph A."/>
            <person name="Burstein D."/>
            <person name="Anantharaman K."/>
            <person name="Lane K.R."/>
            <person name="Thomas B.C."/>
            <person name="Pan C."/>
            <person name="Northen T.R."/>
            <person name="Banfield J.F."/>
        </authorList>
    </citation>
    <scope>NUCLEOTIDE SEQUENCE [LARGE SCALE GENOMIC DNA]</scope>
    <source>
        <strain evidence="9">WS_11</strain>
    </source>
</reference>
<evidence type="ECO:0000259" key="8">
    <source>
        <dbReference type="Pfam" id="PF14905"/>
    </source>
</evidence>
<feature type="domain" description="Outer membrane protein beta-barrel" evidence="8">
    <location>
        <begin position="239"/>
        <end position="460"/>
    </location>
</feature>
<organism evidence="9 10">
    <name type="scientific">Eiseniibacteriota bacterium</name>
    <dbReference type="NCBI Taxonomy" id="2212470"/>
    <lineage>
        <taxon>Bacteria</taxon>
        <taxon>Candidatus Eiseniibacteriota</taxon>
    </lineage>
</organism>
<evidence type="ECO:0000256" key="3">
    <source>
        <dbReference type="ARBA" id="ARBA00022452"/>
    </source>
</evidence>
<keyword evidence="7" id="KW-0998">Cell outer membrane</keyword>
<dbReference type="InterPro" id="IPR036942">
    <property type="entry name" value="Beta-barrel_TonB_sf"/>
</dbReference>
<accession>A0A538U777</accession>
<evidence type="ECO:0000313" key="9">
    <source>
        <dbReference type="EMBL" id="TMQ71752.1"/>
    </source>
</evidence>
<dbReference type="GO" id="GO:0009279">
    <property type="term" value="C:cell outer membrane"/>
    <property type="evidence" value="ECO:0007669"/>
    <property type="project" value="UniProtKB-SubCell"/>
</dbReference>
<dbReference type="InterPro" id="IPR039426">
    <property type="entry name" value="TonB-dep_rcpt-like"/>
</dbReference>
<dbReference type="GO" id="GO:0044718">
    <property type="term" value="P:siderophore transmembrane transport"/>
    <property type="evidence" value="ECO:0007669"/>
    <property type="project" value="TreeGrafter"/>
</dbReference>
<name>A0A538U777_UNCEI</name>
<evidence type="ECO:0000256" key="6">
    <source>
        <dbReference type="ARBA" id="ARBA00023136"/>
    </source>
</evidence>
<protein>
    <recommendedName>
        <fullName evidence="8">Outer membrane protein beta-barrel domain-containing protein</fullName>
    </recommendedName>
</protein>
<proteinExistence type="predicted"/>
<evidence type="ECO:0000256" key="1">
    <source>
        <dbReference type="ARBA" id="ARBA00004571"/>
    </source>
</evidence>
<dbReference type="InterPro" id="IPR041700">
    <property type="entry name" value="OMP_b-brl_3"/>
</dbReference>
<keyword evidence="2" id="KW-0813">Transport</keyword>
<dbReference type="Proteomes" id="UP000319771">
    <property type="component" value="Unassembled WGS sequence"/>
</dbReference>
<keyword evidence="5" id="KW-0732">Signal</keyword>
<dbReference type="Gene3D" id="2.40.170.20">
    <property type="entry name" value="TonB-dependent receptor, beta-barrel domain"/>
    <property type="match status" value="1"/>
</dbReference>
<gene>
    <name evidence="9" type="ORF">E6K81_09305</name>
</gene>
<dbReference type="Pfam" id="PF14905">
    <property type="entry name" value="OMP_b-brl_3"/>
    <property type="match status" value="1"/>
</dbReference>
<comment type="caution">
    <text evidence="9">The sequence shown here is derived from an EMBL/GenBank/DDBJ whole genome shotgun (WGS) entry which is preliminary data.</text>
</comment>
<dbReference type="PANTHER" id="PTHR30069">
    <property type="entry name" value="TONB-DEPENDENT OUTER MEMBRANE RECEPTOR"/>
    <property type="match status" value="1"/>
</dbReference>
<dbReference type="AlphaFoldDB" id="A0A538U777"/>
<dbReference type="SUPFAM" id="SSF56935">
    <property type="entry name" value="Porins"/>
    <property type="match status" value="1"/>
</dbReference>
<keyword evidence="6" id="KW-0472">Membrane</keyword>
<comment type="subcellular location">
    <subcellularLocation>
        <location evidence="1">Cell outer membrane</location>
        <topology evidence="1">Multi-pass membrane protein</topology>
    </subcellularLocation>
</comment>
<evidence type="ECO:0000313" key="10">
    <source>
        <dbReference type="Proteomes" id="UP000319771"/>
    </source>
</evidence>
<keyword evidence="3" id="KW-1134">Transmembrane beta strand</keyword>
<dbReference type="PANTHER" id="PTHR30069:SF29">
    <property type="entry name" value="HEMOGLOBIN AND HEMOGLOBIN-HAPTOGLOBIN-BINDING PROTEIN 1-RELATED"/>
    <property type="match status" value="1"/>
</dbReference>